<dbReference type="HOGENOM" id="CLU_1856646_0_0_1"/>
<proteinExistence type="predicted"/>
<feature type="region of interest" description="Disordered" evidence="1">
    <location>
        <begin position="22"/>
        <end position="124"/>
    </location>
</feature>
<protein>
    <submittedName>
        <fullName evidence="2">Uncharacterized protein</fullName>
    </submittedName>
</protein>
<evidence type="ECO:0000313" key="3">
    <source>
        <dbReference type="Proteomes" id="UP000001294"/>
    </source>
</evidence>
<dbReference type="VEuPathDB" id="FungiDB:PMAA_074890"/>
<evidence type="ECO:0000256" key="1">
    <source>
        <dbReference type="SAM" id="MobiDB-lite"/>
    </source>
</evidence>
<sequence length="124" mass="14046">MGLIKTALLLGGGIYAVKKVTKSQEKKYEMQKNNSNNNNNQDMYLYGGGQPGQGQQYQQQQQQQQQQGPGLGSNYNRTRECSYPVQEYGHGQSRGQSPPPSWEHANGHNDFRPAYAHDEKKRMN</sequence>
<reference evidence="3" key="1">
    <citation type="journal article" date="2015" name="Genome Announc.">
        <title>Genome sequence of the AIDS-associated pathogen Penicillium marneffei (ATCC18224) and its near taxonomic relative Talaromyces stipitatus (ATCC10500).</title>
        <authorList>
            <person name="Nierman W.C."/>
            <person name="Fedorova-Abrams N.D."/>
            <person name="Andrianopoulos A."/>
        </authorList>
    </citation>
    <scope>NUCLEOTIDE SEQUENCE [LARGE SCALE GENOMIC DNA]</scope>
    <source>
        <strain evidence="3">ATCC 18224 / CBS 334.59 / QM 7333</strain>
    </source>
</reference>
<dbReference type="Proteomes" id="UP000001294">
    <property type="component" value="Unassembled WGS sequence"/>
</dbReference>
<dbReference type="PhylomeDB" id="B6QBB1"/>
<evidence type="ECO:0000313" key="2">
    <source>
        <dbReference type="EMBL" id="EEA26420.1"/>
    </source>
</evidence>
<accession>B6QBB1</accession>
<dbReference type="OrthoDB" id="4120939at2759"/>
<gene>
    <name evidence="2" type="ORF">PMAA_074890</name>
</gene>
<organism evidence="2 3">
    <name type="scientific">Talaromyces marneffei (strain ATCC 18224 / CBS 334.59 / QM 7333)</name>
    <name type="common">Penicillium marneffei</name>
    <dbReference type="NCBI Taxonomy" id="441960"/>
    <lineage>
        <taxon>Eukaryota</taxon>
        <taxon>Fungi</taxon>
        <taxon>Dikarya</taxon>
        <taxon>Ascomycota</taxon>
        <taxon>Pezizomycotina</taxon>
        <taxon>Eurotiomycetes</taxon>
        <taxon>Eurotiomycetidae</taxon>
        <taxon>Eurotiales</taxon>
        <taxon>Trichocomaceae</taxon>
        <taxon>Talaromyces</taxon>
        <taxon>Talaromyces sect. Talaromyces</taxon>
    </lineage>
</organism>
<keyword evidence="3" id="KW-1185">Reference proteome</keyword>
<dbReference type="EMBL" id="DS995900">
    <property type="protein sequence ID" value="EEA26420.1"/>
    <property type="molecule type" value="Genomic_DNA"/>
</dbReference>
<name>B6QBB1_TALMQ</name>
<feature type="compositionally biased region" description="Low complexity" evidence="1">
    <location>
        <begin position="53"/>
        <end position="68"/>
    </location>
</feature>
<dbReference type="AlphaFoldDB" id="B6QBB1"/>
<feature type="compositionally biased region" description="Basic and acidic residues" evidence="1">
    <location>
        <begin position="105"/>
        <end position="124"/>
    </location>
</feature>